<dbReference type="OrthoDB" id="9786339at2"/>
<feature type="transmembrane region" description="Helical" evidence="8">
    <location>
        <begin position="21"/>
        <end position="43"/>
    </location>
</feature>
<proteinExistence type="predicted"/>
<dbReference type="Pfam" id="PF03023">
    <property type="entry name" value="MurJ"/>
    <property type="match status" value="1"/>
</dbReference>
<evidence type="ECO:0000313" key="9">
    <source>
        <dbReference type="EMBL" id="MQY08120.1"/>
    </source>
</evidence>
<dbReference type="GO" id="GO:0003824">
    <property type="term" value="F:catalytic activity"/>
    <property type="evidence" value="ECO:0007669"/>
    <property type="project" value="InterPro"/>
</dbReference>
<evidence type="ECO:0000313" key="10">
    <source>
        <dbReference type="Proteomes" id="UP000487268"/>
    </source>
</evidence>
<dbReference type="GO" id="GO:0009252">
    <property type="term" value="P:peptidoglycan biosynthetic process"/>
    <property type="evidence" value="ECO:0007669"/>
    <property type="project" value="UniProtKB-KW"/>
</dbReference>
<dbReference type="Pfam" id="PF02567">
    <property type="entry name" value="PhzC-PhzF"/>
    <property type="match status" value="1"/>
</dbReference>
<name>A0A7K0C3U1_9ACTN</name>
<gene>
    <name evidence="9" type="ORF">ACRB68_62260</name>
</gene>
<feature type="transmembrane region" description="Helical" evidence="8">
    <location>
        <begin position="325"/>
        <end position="345"/>
    </location>
</feature>
<keyword evidence="4" id="KW-0133">Cell shape</keyword>
<protein>
    <recommendedName>
        <fullName evidence="11">Murein biosynthesis integral membrane protein MurJ</fullName>
    </recommendedName>
</protein>
<dbReference type="CDD" id="cd13123">
    <property type="entry name" value="MATE_MurJ_like"/>
    <property type="match status" value="1"/>
</dbReference>
<evidence type="ECO:0000256" key="8">
    <source>
        <dbReference type="SAM" id="Phobius"/>
    </source>
</evidence>
<organism evidence="9 10">
    <name type="scientific">Actinomadura macrotermitis</name>
    <dbReference type="NCBI Taxonomy" id="2585200"/>
    <lineage>
        <taxon>Bacteria</taxon>
        <taxon>Bacillati</taxon>
        <taxon>Actinomycetota</taxon>
        <taxon>Actinomycetes</taxon>
        <taxon>Streptosporangiales</taxon>
        <taxon>Thermomonosporaceae</taxon>
        <taxon>Actinomadura</taxon>
    </lineage>
</organism>
<dbReference type="Gene3D" id="3.10.310.10">
    <property type="entry name" value="Diaminopimelate Epimerase, Chain A, domain 1"/>
    <property type="match status" value="2"/>
</dbReference>
<feature type="transmembrane region" description="Helical" evidence="8">
    <location>
        <begin position="398"/>
        <end position="421"/>
    </location>
</feature>
<dbReference type="AlphaFoldDB" id="A0A7K0C3U1"/>
<feature type="transmembrane region" description="Helical" evidence="8">
    <location>
        <begin position="460"/>
        <end position="484"/>
    </location>
</feature>
<evidence type="ECO:0000256" key="2">
    <source>
        <dbReference type="ARBA" id="ARBA00022475"/>
    </source>
</evidence>
<dbReference type="NCBIfam" id="TIGR00654">
    <property type="entry name" value="PhzF_family"/>
    <property type="match status" value="1"/>
</dbReference>
<comment type="caution">
    <text evidence="9">The sequence shown here is derived from an EMBL/GenBank/DDBJ whole genome shotgun (WGS) entry which is preliminary data.</text>
</comment>
<evidence type="ECO:0008006" key="11">
    <source>
        <dbReference type="Google" id="ProtNLM"/>
    </source>
</evidence>
<comment type="subcellular location">
    <subcellularLocation>
        <location evidence="1">Cell membrane</location>
        <topology evidence="1">Multi-pass membrane protein</topology>
    </subcellularLocation>
</comment>
<dbReference type="GO" id="GO:0008360">
    <property type="term" value="P:regulation of cell shape"/>
    <property type="evidence" value="ECO:0007669"/>
    <property type="project" value="UniProtKB-KW"/>
</dbReference>
<dbReference type="PANTHER" id="PTHR47019">
    <property type="entry name" value="LIPID II FLIPPASE MURJ"/>
    <property type="match status" value="1"/>
</dbReference>
<evidence type="ECO:0000256" key="4">
    <source>
        <dbReference type="ARBA" id="ARBA00022960"/>
    </source>
</evidence>
<feature type="transmembrane region" description="Helical" evidence="8">
    <location>
        <begin position="427"/>
        <end position="448"/>
    </location>
</feature>
<keyword evidence="5" id="KW-0573">Peptidoglycan synthesis</keyword>
<evidence type="ECO:0000256" key="6">
    <source>
        <dbReference type="ARBA" id="ARBA00022989"/>
    </source>
</evidence>
<dbReference type="GO" id="GO:0015648">
    <property type="term" value="F:lipid-linked peptidoglycan transporter activity"/>
    <property type="evidence" value="ECO:0007669"/>
    <property type="project" value="TreeGrafter"/>
</dbReference>
<feature type="transmembrane region" description="Helical" evidence="8">
    <location>
        <begin position="168"/>
        <end position="186"/>
    </location>
</feature>
<evidence type="ECO:0000256" key="5">
    <source>
        <dbReference type="ARBA" id="ARBA00022984"/>
    </source>
</evidence>
<feature type="transmembrane region" description="Helical" evidence="8">
    <location>
        <begin position="135"/>
        <end position="156"/>
    </location>
</feature>
<dbReference type="PANTHER" id="PTHR47019:SF1">
    <property type="entry name" value="LIPID II FLIPPASE MURJ"/>
    <property type="match status" value="1"/>
</dbReference>
<dbReference type="GO" id="GO:0034204">
    <property type="term" value="P:lipid translocation"/>
    <property type="evidence" value="ECO:0007669"/>
    <property type="project" value="TreeGrafter"/>
</dbReference>
<dbReference type="InterPro" id="IPR004268">
    <property type="entry name" value="MurJ"/>
</dbReference>
<keyword evidence="7 8" id="KW-0472">Membrane</keyword>
<dbReference type="Proteomes" id="UP000487268">
    <property type="component" value="Unassembled WGS sequence"/>
</dbReference>
<feature type="transmembrane region" description="Helical" evidence="8">
    <location>
        <begin position="55"/>
        <end position="75"/>
    </location>
</feature>
<feature type="transmembrane region" description="Helical" evidence="8">
    <location>
        <begin position="198"/>
        <end position="221"/>
    </location>
</feature>
<sequence length="817" mass="85813">MTSVAQPRLARSGAVMAIGTIFSRLTGFLRTAVITAALGVQLLGNAYQVANTVPYTVYELLLGGLLSSVFVPFLIKRRALDADGGRAAEQRLLSLALPALLLLTAAGVLAAPWLVSAFAGGYTGRQREVAVLLTRLLMTQIFFLGASGLAGTLLNVRRRFGMAMWAPVVNNLITMAAGLLFIWAAGPGRNLATVTDGQLTLLGAVSALGTAAQGALLWGALRSAGFHWRPRLDVRGSGFREAVRSAGWMMVYLVVGQAGVLVTLNVATRAGHDGPGLAAYGNALVVFQLPYAVIAVSVITALLPRMSAHVTAGRPGLVRMEFSRGLRLVAALLVPLSAAMAIFAVPGATLLFGHGETTTADARQIGLIIMVFAGLTLPFALFQLMIRVFYALGDTRTPGLVAVPAGLVQAAASIAILRMAAPGEIVRWLPLAYGSFYLTGTILAGLLLRRRLGGMDGARIVRAFVLMHLAVLPGAAFAVVMARVGGLPALAVGALGGGLLYVGTARLLGISEVGYYLDLVRARLRRGKNGDMTEILQYTAFTIDPEGGNPAGVVLDASGLSAADMLSIAAELGHSETAFLTAPPEGLGEPGRAFTIRYFSPKMEVTFCGHATVATGVALAERIGPGPLTFASRSGTIAVDVDKGDDGVLYATLTSVEPYIEDATDLDVALAALNWHDGELDPAFPPRVAYAGARHLILAAATRERLADLDYDFVRLAEYMDERDLTTVQLVWRESADVYHVRDPFPVGGVVEDPVTGAAALAFGAYLREFGLIGPASGGVHSLTLHQGEDLGRPGVLRVEIRDGDPRIRVSGAAVRI</sequence>
<keyword evidence="2" id="KW-1003">Cell membrane</keyword>
<reference evidence="9 10" key="1">
    <citation type="submission" date="2019-10" db="EMBL/GenBank/DDBJ databases">
        <title>Actinomadura rubteroloni sp. nov. and Actinomadura macrotermitis sp. nov., isolated from the gut of fungus growing-termite Macrotermes natalensis.</title>
        <authorList>
            <person name="Benndorf R."/>
            <person name="Martin K."/>
            <person name="Kuefner M."/>
            <person name="De Beer W."/>
            <person name="Kaster A.-K."/>
            <person name="Vollmers J."/>
            <person name="Poulsen M."/>
            <person name="Beemelmanns C."/>
        </authorList>
    </citation>
    <scope>NUCLEOTIDE SEQUENCE [LARGE SCALE GENOMIC DNA]</scope>
    <source>
        <strain evidence="9 10">RB68</strain>
    </source>
</reference>
<keyword evidence="6 8" id="KW-1133">Transmembrane helix</keyword>
<dbReference type="SUPFAM" id="SSF54506">
    <property type="entry name" value="Diaminopimelate epimerase-like"/>
    <property type="match status" value="1"/>
</dbReference>
<dbReference type="RefSeq" id="WP_153538764.1">
    <property type="nucleotide sequence ID" value="NZ_WEGH01000004.1"/>
</dbReference>
<keyword evidence="3 8" id="KW-0812">Transmembrane</keyword>
<feature type="transmembrane region" description="Helical" evidence="8">
    <location>
        <begin position="95"/>
        <end position="115"/>
    </location>
</feature>
<dbReference type="InterPro" id="IPR003719">
    <property type="entry name" value="Phenazine_PhzF-like"/>
</dbReference>
<feature type="transmembrane region" description="Helical" evidence="8">
    <location>
        <begin position="242"/>
        <end position="267"/>
    </location>
</feature>
<feature type="transmembrane region" description="Helical" evidence="8">
    <location>
        <begin position="279"/>
        <end position="304"/>
    </location>
</feature>
<evidence type="ECO:0000256" key="7">
    <source>
        <dbReference type="ARBA" id="ARBA00023136"/>
    </source>
</evidence>
<dbReference type="InterPro" id="IPR051050">
    <property type="entry name" value="Lipid_II_flippase_MurJ/MviN"/>
</dbReference>
<dbReference type="PRINTS" id="PR01806">
    <property type="entry name" value="VIRFACTRMVIN"/>
</dbReference>
<dbReference type="GO" id="GO:0005886">
    <property type="term" value="C:plasma membrane"/>
    <property type="evidence" value="ECO:0007669"/>
    <property type="project" value="UniProtKB-SubCell"/>
</dbReference>
<evidence type="ECO:0000256" key="3">
    <source>
        <dbReference type="ARBA" id="ARBA00022692"/>
    </source>
</evidence>
<keyword evidence="10" id="KW-1185">Reference proteome</keyword>
<feature type="transmembrane region" description="Helical" evidence="8">
    <location>
        <begin position="365"/>
        <end position="386"/>
    </location>
</feature>
<dbReference type="EMBL" id="WEGH01000004">
    <property type="protein sequence ID" value="MQY08120.1"/>
    <property type="molecule type" value="Genomic_DNA"/>
</dbReference>
<accession>A0A7K0C3U1</accession>
<evidence type="ECO:0000256" key="1">
    <source>
        <dbReference type="ARBA" id="ARBA00004651"/>
    </source>
</evidence>
<dbReference type="NCBIfam" id="TIGR01695">
    <property type="entry name" value="murJ_mviN"/>
    <property type="match status" value="1"/>
</dbReference>